<protein>
    <submittedName>
        <fullName evidence="1">Uncharacterized protein</fullName>
    </submittedName>
</protein>
<dbReference type="KEGG" id="fme:FOMMEDRAFT_151080"/>
<evidence type="ECO:0000313" key="1">
    <source>
        <dbReference type="EMBL" id="EJC97448.1"/>
    </source>
</evidence>
<dbReference type="Proteomes" id="UP000053630">
    <property type="component" value="Unassembled WGS sequence"/>
</dbReference>
<accession>R7SFG5</accession>
<reference evidence="2" key="1">
    <citation type="journal article" date="2012" name="Science">
        <title>The Paleozoic origin of enzymatic lignin decomposition reconstructed from 31 fungal genomes.</title>
        <authorList>
            <person name="Floudas D."/>
            <person name="Binder M."/>
            <person name="Riley R."/>
            <person name="Barry K."/>
            <person name="Blanchette R.A."/>
            <person name="Henrissat B."/>
            <person name="Martinez A.T."/>
            <person name="Otillar R."/>
            <person name="Spatafora J.W."/>
            <person name="Yadav J.S."/>
            <person name="Aerts A."/>
            <person name="Benoit I."/>
            <person name="Boyd A."/>
            <person name="Carlson A."/>
            <person name="Copeland A."/>
            <person name="Coutinho P.M."/>
            <person name="de Vries R.P."/>
            <person name="Ferreira P."/>
            <person name="Findley K."/>
            <person name="Foster B."/>
            <person name="Gaskell J."/>
            <person name="Glotzer D."/>
            <person name="Gorecki P."/>
            <person name="Heitman J."/>
            <person name="Hesse C."/>
            <person name="Hori C."/>
            <person name="Igarashi K."/>
            <person name="Jurgens J.A."/>
            <person name="Kallen N."/>
            <person name="Kersten P."/>
            <person name="Kohler A."/>
            <person name="Kuees U."/>
            <person name="Kumar T.K.A."/>
            <person name="Kuo A."/>
            <person name="LaButti K."/>
            <person name="Larrondo L.F."/>
            <person name="Lindquist E."/>
            <person name="Ling A."/>
            <person name="Lombard V."/>
            <person name="Lucas S."/>
            <person name="Lundell T."/>
            <person name="Martin R."/>
            <person name="McLaughlin D.J."/>
            <person name="Morgenstern I."/>
            <person name="Morin E."/>
            <person name="Murat C."/>
            <person name="Nagy L.G."/>
            <person name="Nolan M."/>
            <person name="Ohm R.A."/>
            <person name="Patyshakuliyeva A."/>
            <person name="Rokas A."/>
            <person name="Ruiz-Duenas F.J."/>
            <person name="Sabat G."/>
            <person name="Salamov A."/>
            <person name="Samejima M."/>
            <person name="Schmutz J."/>
            <person name="Slot J.C."/>
            <person name="St John F."/>
            <person name="Stenlid J."/>
            <person name="Sun H."/>
            <person name="Sun S."/>
            <person name="Syed K."/>
            <person name="Tsang A."/>
            <person name="Wiebenga A."/>
            <person name="Young D."/>
            <person name="Pisabarro A."/>
            <person name="Eastwood D.C."/>
            <person name="Martin F."/>
            <person name="Cullen D."/>
            <person name="Grigoriev I.V."/>
            <person name="Hibbett D.S."/>
        </authorList>
    </citation>
    <scope>NUCLEOTIDE SEQUENCE [LARGE SCALE GENOMIC DNA]</scope>
    <source>
        <strain evidence="2">MF3/22</strain>
    </source>
</reference>
<name>R7SFG5_FOMME</name>
<dbReference type="EMBL" id="JH718458">
    <property type="protein sequence ID" value="EJC97448.1"/>
    <property type="molecule type" value="Genomic_DNA"/>
</dbReference>
<proteinExistence type="predicted"/>
<keyword evidence="2" id="KW-1185">Reference proteome</keyword>
<dbReference type="KEGG" id="fme:FOMMEDRAFT_163295"/>
<gene>
    <name evidence="1" type="ORF">FOMMEDRAFT_163295</name>
</gene>
<dbReference type="RefSeq" id="XP_007272289.1">
    <property type="nucleotide sequence ID" value="XM_007272227.1"/>
</dbReference>
<dbReference type="RefSeq" id="XP_007262266.1">
    <property type="nucleotide sequence ID" value="XM_007262204.1"/>
</dbReference>
<organism evidence="1 2">
    <name type="scientific">Fomitiporia mediterranea (strain MF3/22)</name>
    <name type="common">Grapevine white-rot fungus</name>
    <dbReference type="NCBI Taxonomy" id="694068"/>
    <lineage>
        <taxon>Eukaryota</taxon>
        <taxon>Fungi</taxon>
        <taxon>Dikarya</taxon>
        <taxon>Basidiomycota</taxon>
        <taxon>Agaricomycotina</taxon>
        <taxon>Agaricomycetes</taxon>
        <taxon>Hymenochaetales</taxon>
        <taxon>Hymenochaetaceae</taxon>
        <taxon>Fomitiporia</taxon>
    </lineage>
</organism>
<evidence type="ECO:0000313" key="2">
    <source>
        <dbReference type="Proteomes" id="UP000053630"/>
    </source>
</evidence>
<dbReference type="GeneID" id="18676001"/>
<sequence length="100" mass="11320">MCKNRGYREKVIRGCGIRGNLSTAREEPVIYRTFYHSSTRKLEKPESKFCPASTTGYVSAGSVVPRVNQPIRRFHNPTAMAKASPQDTPVLERLLLIVKR</sequence>
<dbReference type="AlphaFoldDB" id="R7SFG5"/>